<evidence type="ECO:0000256" key="7">
    <source>
        <dbReference type="ARBA" id="ARBA00023136"/>
    </source>
</evidence>
<comment type="similarity">
    <text evidence="8">Belongs to the ABC transporter superfamily. Lipoprotein translocase (TC 3.A.1.125) family.</text>
</comment>
<keyword evidence="10" id="KW-0449">Lipoprotein</keyword>
<keyword evidence="6 8" id="KW-1278">Translocase</keyword>
<keyword evidence="10" id="KW-0378">Hydrolase</keyword>
<dbReference type="AlphaFoldDB" id="A0AAE3L3U2"/>
<dbReference type="GO" id="GO:0005524">
    <property type="term" value="F:ATP binding"/>
    <property type="evidence" value="ECO:0007669"/>
    <property type="project" value="UniProtKB-UniRule"/>
</dbReference>
<dbReference type="InterPro" id="IPR017911">
    <property type="entry name" value="MacB-like_ATP-bd"/>
</dbReference>
<dbReference type="PROSITE" id="PS00211">
    <property type="entry name" value="ABC_TRANSPORTER_1"/>
    <property type="match status" value="1"/>
</dbReference>
<keyword evidence="1 8" id="KW-0813">Transport</keyword>
<evidence type="ECO:0000256" key="3">
    <source>
        <dbReference type="ARBA" id="ARBA00022519"/>
    </source>
</evidence>
<dbReference type="Pfam" id="PF00005">
    <property type="entry name" value="ABC_tran"/>
    <property type="match status" value="1"/>
</dbReference>
<dbReference type="FunFam" id="3.40.50.300:FF:000230">
    <property type="entry name" value="Lipoprotein-releasing system ATP-binding protein LolD"/>
    <property type="match status" value="1"/>
</dbReference>
<comment type="function">
    <text evidence="8">Part of the ABC transporter complex LolCDE involved in the translocation of mature outer membrane-directed lipoproteins, from the inner membrane to the periplasmic chaperone, LolA. Responsible for the formation of the LolA-lipoprotein complex in an ATP-dependent manner.</text>
</comment>
<dbReference type="GO" id="GO:0016887">
    <property type="term" value="F:ATP hydrolysis activity"/>
    <property type="evidence" value="ECO:0007669"/>
    <property type="project" value="InterPro"/>
</dbReference>
<comment type="caution">
    <text evidence="10">The sequence shown here is derived from an EMBL/GenBank/DDBJ whole genome shotgun (WGS) entry which is preliminary data.</text>
</comment>
<dbReference type="InterPro" id="IPR017871">
    <property type="entry name" value="ABC_transporter-like_CS"/>
</dbReference>
<dbReference type="CDD" id="cd03255">
    <property type="entry name" value="ABC_MJ0796_LolCDE_FtsE"/>
    <property type="match status" value="1"/>
</dbReference>
<dbReference type="PANTHER" id="PTHR24220">
    <property type="entry name" value="IMPORT ATP-BINDING PROTEIN"/>
    <property type="match status" value="1"/>
</dbReference>
<dbReference type="InterPro" id="IPR015854">
    <property type="entry name" value="ABC_transpr_LolD-like"/>
</dbReference>
<keyword evidence="5 8" id="KW-0067">ATP-binding</keyword>
<dbReference type="InterPro" id="IPR003593">
    <property type="entry name" value="AAA+_ATPase"/>
</dbReference>
<dbReference type="Gene3D" id="3.40.50.300">
    <property type="entry name" value="P-loop containing nucleotide triphosphate hydrolases"/>
    <property type="match status" value="1"/>
</dbReference>
<reference evidence="10" key="1">
    <citation type="submission" date="2022-08" db="EMBL/GenBank/DDBJ databases">
        <title>Genomic Encyclopedia of Type Strains, Phase III (KMG-III): the genomes of soil and plant-associated and newly described type strains.</title>
        <authorList>
            <person name="Whitman W."/>
        </authorList>
    </citation>
    <scope>NUCLEOTIDE SEQUENCE</scope>
    <source>
        <strain evidence="10">HMT 1</strain>
    </source>
</reference>
<dbReference type="GO" id="GO:0044874">
    <property type="term" value="P:lipoprotein localization to outer membrane"/>
    <property type="evidence" value="ECO:0007669"/>
    <property type="project" value="TreeGrafter"/>
</dbReference>
<dbReference type="SMART" id="SM00382">
    <property type="entry name" value="AAA"/>
    <property type="match status" value="1"/>
</dbReference>
<organism evidence="10 11">
    <name type="scientific">Methylohalomonas lacus</name>
    <dbReference type="NCBI Taxonomy" id="398773"/>
    <lineage>
        <taxon>Bacteria</taxon>
        <taxon>Pseudomonadati</taxon>
        <taxon>Pseudomonadota</taxon>
        <taxon>Gammaproteobacteria</taxon>
        <taxon>Methylohalomonadales</taxon>
        <taxon>Methylohalomonadaceae</taxon>
        <taxon>Methylohalomonas</taxon>
    </lineage>
</organism>
<dbReference type="EC" id="7.6.2.-" evidence="8"/>
<keyword evidence="7 8" id="KW-0472">Membrane</keyword>
<evidence type="ECO:0000256" key="4">
    <source>
        <dbReference type="ARBA" id="ARBA00022741"/>
    </source>
</evidence>
<dbReference type="EMBL" id="JANUCT010000004">
    <property type="protein sequence ID" value="MCS3902753.1"/>
    <property type="molecule type" value="Genomic_DNA"/>
</dbReference>
<keyword evidence="11" id="KW-1185">Reference proteome</keyword>
<evidence type="ECO:0000256" key="5">
    <source>
        <dbReference type="ARBA" id="ARBA00022840"/>
    </source>
</evidence>
<dbReference type="RefSeq" id="WP_259054336.1">
    <property type="nucleotide sequence ID" value="NZ_JANUCT010000004.1"/>
</dbReference>
<evidence type="ECO:0000313" key="10">
    <source>
        <dbReference type="EMBL" id="MCS3902753.1"/>
    </source>
</evidence>
<dbReference type="Proteomes" id="UP001204445">
    <property type="component" value="Unassembled WGS sequence"/>
</dbReference>
<accession>A0AAE3L3U2</accession>
<evidence type="ECO:0000256" key="2">
    <source>
        <dbReference type="ARBA" id="ARBA00022475"/>
    </source>
</evidence>
<dbReference type="GO" id="GO:0005886">
    <property type="term" value="C:plasma membrane"/>
    <property type="evidence" value="ECO:0007669"/>
    <property type="project" value="UniProtKB-SubCell"/>
</dbReference>
<dbReference type="GO" id="GO:0022857">
    <property type="term" value="F:transmembrane transporter activity"/>
    <property type="evidence" value="ECO:0007669"/>
    <property type="project" value="TreeGrafter"/>
</dbReference>
<dbReference type="InterPro" id="IPR011924">
    <property type="entry name" value="LolD_lipo_ATP-bd"/>
</dbReference>
<gene>
    <name evidence="8" type="primary">lolD</name>
    <name evidence="10" type="ORF">J2T55_000757</name>
</gene>
<keyword evidence="4 8" id="KW-0547">Nucleotide-binding</keyword>
<name>A0AAE3L3U2_9GAMM</name>
<evidence type="ECO:0000313" key="11">
    <source>
        <dbReference type="Proteomes" id="UP001204445"/>
    </source>
</evidence>
<comment type="subunit">
    <text evidence="8">The complex is composed of two ATP-binding proteins (LolD) and two transmembrane proteins (LolC and LolE).</text>
</comment>
<dbReference type="InterPro" id="IPR003439">
    <property type="entry name" value="ABC_transporter-like_ATP-bd"/>
</dbReference>
<evidence type="ECO:0000256" key="1">
    <source>
        <dbReference type="ARBA" id="ARBA00022448"/>
    </source>
</evidence>
<keyword evidence="3 8" id="KW-0997">Cell inner membrane</keyword>
<dbReference type="GO" id="GO:0089705">
    <property type="term" value="P:protein localization to outer membrane"/>
    <property type="evidence" value="ECO:0007669"/>
    <property type="project" value="TreeGrafter"/>
</dbReference>
<evidence type="ECO:0000259" key="9">
    <source>
        <dbReference type="PROSITE" id="PS50893"/>
    </source>
</evidence>
<keyword evidence="2 8" id="KW-1003">Cell membrane</keyword>
<sequence length="228" mass="24610">MSDTAVIETQQLRKSFHQGDSEIEVLRGIDLRVANGDTLAIVGSSGSGKSTLLHLLGALDRPTSGEVTVTGTAVSTLSETARGNLRNAALGFVYQFHYLLPEFTAEENVAMPLRIRGESHSAALAAARSLLERVGLGHRGTHKPGELSGGERQRAAIARALVTRPQCLLADEPTGNLDEHTADKVFELVLELNREIGTSLVMVTHNLELAARMQRRYELTEGHLQALA</sequence>
<evidence type="ECO:0000256" key="6">
    <source>
        <dbReference type="ARBA" id="ARBA00022967"/>
    </source>
</evidence>
<evidence type="ECO:0000256" key="8">
    <source>
        <dbReference type="RuleBase" id="RU367068"/>
    </source>
</evidence>
<dbReference type="InterPro" id="IPR027417">
    <property type="entry name" value="P-loop_NTPase"/>
</dbReference>
<protein>
    <recommendedName>
        <fullName evidence="8">Lipoprotein-releasing system ATP-binding protein LolD</fullName>
        <ecNumber evidence="8">7.6.2.-</ecNumber>
    </recommendedName>
</protein>
<proteinExistence type="inferred from homology"/>
<dbReference type="PANTHER" id="PTHR24220:SF689">
    <property type="entry name" value="LIPOPROTEIN-RELEASING SYSTEM ATP-BINDING PROTEIN LOLD"/>
    <property type="match status" value="1"/>
</dbReference>
<dbReference type="SUPFAM" id="SSF52540">
    <property type="entry name" value="P-loop containing nucleoside triphosphate hydrolases"/>
    <property type="match status" value="1"/>
</dbReference>
<dbReference type="NCBIfam" id="TIGR02211">
    <property type="entry name" value="LolD_lipo_ex"/>
    <property type="match status" value="1"/>
</dbReference>
<comment type="subcellular location">
    <subcellularLocation>
        <location evidence="8">Cell inner membrane</location>
        <topology evidence="8">Peripheral membrane protein</topology>
    </subcellularLocation>
</comment>
<feature type="domain" description="ABC transporter" evidence="9">
    <location>
        <begin position="7"/>
        <end position="227"/>
    </location>
</feature>
<dbReference type="PROSITE" id="PS50893">
    <property type="entry name" value="ABC_TRANSPORTER_2"/>
    <property type="match status" value="1"/>
</dbReference>